<name>A0A3M7PAB5_BRAPC</name>
<evidence type="ECO:0000256" key="1">
    <source>
        <dbReference type="ARBA" id="ARBA00003195"/>
    </source>
</evidence>
<keyword evidence="12" id="KW-1185">Reference proteome</keyword>
<dbReference type="GO" id="GO:0022904">
    <property type="term" value="P:respiratory electron transport chain"/>
    <property type="evidence" value="ECO:0007669"/>
    <property type="project" value="InterPro"/>
</dbReference>
<dbReference type="GO" id="GO:0005743">
    <property type="term" value="C:mitochondrial inner membrane"/>
    <property type="evidence" value="ECO:0007669"/>
    <property type="project" value="UniProtKB-SubCell"/>
</dbReference>
<evidence type="ECO:0000256" key="7">
    <source>
        <dbReference type="ARBA" id="ARBA00022792"/>
    </source>
</evidence>
<accession>A0A3M7PAB5</accession>
<proteinExistence type="inferred from homology"/>
<dbReference type="InterPro" id="IPR006806">
    <property type="entry name" value="NDUFA5"/>
</dbReference>
<dbReference type="Proteomes" id="UP000276133">
    <property type="component" value="Unassembled WGS sequence"/>
</dbReference>
<keyword evidence="5" id="KW-0813">Transport</keyword>
<evidence type="ECO:0000313" key="11">
    <source>
        <dbReference type="EMBL" id="RMZ96026.1"/>
    </source>
</evidence>
<keyword evidence="6" id="KW-0679">Respiratory chain</keyword>
<evidence type="ECO:0000256" key="2">
    <source>
        <dbReference type="ARBA" id="ARBA00004443"/>
    </source>
</evidence>
<evidence type="ECO:0000256" key="8">
    <source>
        <dbReference type="ARBA" id="ARBA00022982"/>
    </source>
</evidence>
<dbReference type="EMBL" id="REGN01012313">
    <property type="protein sequence ID" value="RMZ96026.1"/>
    <property type="molecule type" value="Genomic_DNA"/>
</dbReference>
<comment type="function">
    <text evidence="1">Accessory subunit of the mitochondrial membrane respiratory chain NADH dehydrogenase (Complex I), that is believed not to be involved in catalysis. Complex I functions in the transfer of electrons from NADH to the respiratory chain. The immediate electron acceptor for the enzyme is believed to be ubiquinone.</text>
</comment>
<organism evidence="11 12">
    <name type="scientific">Brachionus plicatilis</name>
    <name type="common">Marine rotifer</name>
    <name type="synonym">Brachionus muelleri</name>
    <dbReference type="NCBI Taxonomy" id="10195"/>
    <lineage>
        <taxon>Eukaryota</taxon>
        <taxon>Metazoa</taxon>
        <taxon>Spiralia</taxon>
        <taxon>Gnathifera</taxon>
        <taxon>Rotifera</taxon>
        <taxon>Eurotatoria</taxon>
        <taxon>Monogononta</taxon>
        <taxon>Pseudotrocha</taxon>
        <taxon>Ploima</taxon>
        <taxon>Brachionidae</taxon>
        <taxon>Brachionus</taxon>
    </lineage>
</organism>
<comment type="caution">
    <text evidence="11">The sequence shown here is derived from an EMBL/GenBank/DDBJ whole genome shotgun (WGS) entry which is preliminary data.</text>
</comment>
<gene>
    <name evidence="11" type="ORF">BpHYR1_029365</name>
</gene>
<dbReference type="OrthoDB" id="286811at2759"/>
<comment type="subunit">
    <text evidence="4">Complex I is composed of 45 different subunits.</text>
</comment>
<evidence type="ECO:0000256" key="5">
    <source>
        <dbReference type="ARBA" id="ARBA00022448"/>
    </source>
</evidence>
<dbReference type="PANTHER" id="PTHR12653:SF0">
    <property type="entry name" value="NADH DEHYDROGENASE [UBIQUINONE] 1 ALPHA SUBCOMPLEX SUBUNIT 5"/>
    <property type="match status" value="1"/>
</dbReference>
<evidence type="ECO:0000313" key="12">
    <source>
        <dbReference type="Proteomes" id="UP000276133"/>
    </source>
</evidence>
<keyword evidence="10" id="KW-0472">Membrane</keyword>
<evidence type="ECO:0000256" key="6">
    <source>
        <dbReference type="ARBA" id="ARBA00022660"/>
    </source>
</evidence>
<keyword evidence="7" id="KW-0999">Mitochondrion inner membrane</keyword>
<comment type="similarity">
    <text evidence="3">Belongs to the complex I NDUFA5 subunit family.</text>
</comment>
<comment type="subcellular location">
    <subcellularLocation>
        <location evidence="2">Mitochondrion inner membrane</location>
        <topology evidence="2">Peripheral membrane protein</topology>
        <orientation evidence="2">Matrix side</orientation>
    </subcellularLocation>
</comment>
<dbReference type="Pfam" id="PF04716">
    <property type="entry name" value="ETC_C1_NDUFA5"/>
    <property type="match status" value="1"/>
</dbReference>
<dbReference type="PANTHER" id="PTHR12653">
    <property type="entry name" value="NADH-UBIQUINONE OXIDOREDUCTASE 13 KD-B SUBUNIT"/>
    <property type="match status" value="1"/>
</dbReference>
<evidence type="ECO:0000256" key="10">
    <source>
        <dbReference type="ARBA" id="ARBA00023136"/>
    </source>
</evidence>
<keyword evidence="9" id="KW-0496">Mitochondrion</keyword>
<dbReference type="STRING" id="10195.A0A3M7PAB5"/>
<keyword evidence="8" id="KW-0249">Electron transport</keyword>
<evidence type="ECO:0000256" key="9">
    <source>
        <dbReference type="ARBA" id="ARBA00023128"/>
    </source>
</evidence>
<protein>
    <submittedName>
        <fullName evidence="11">NADH dehydrogenase [ubiquinone] 1 alpha subcomplex subunit 5</fullName>
    </submittedName>
</protein>
<sequence length="118" mass="13747">MASRVIKESTKLTGLAVSKNPHLSLTILYEKLLKSLNKMPDSAVYKQQTKQLVENRFNLVKTVQDPVELEKKIDCGQIEEVIKQAEYELVLSRKMLEWKPWEPLIAKPPKDQWKWPMA</sequence>
<reference evidence="11 12" key="1">
    <citation type="journal article" date="2018" name="Sci. Rep.">
        <title>Genomic signatures of local adaptation to the degree of environmental predictability in rotifers.</title>
        <authorList>
            <person name="Franch-Gras L."/>
            <person name="Hahn C."/>
            <person name="Garcia-Roger E.M."/>
            <person name="Carmona M.J."/>
            <person name="Serra M."/>
            <person name="Gomez A."/>
        </authorList>
    </citation>
    <scope>NUCLEOTIDE SEQUENCE [LARGE SCALE GENOMIC DNA]</scope>
    <source>
        <strain evidence="11">HYR1</strain>
    </source>
</reference>
<evidence type="ECO:0000256" key="3">
    <source>
        <dbReference type="ARBA" id="ARBA00010261"/>
    </source>
</evidence>
<keyword evidence="11" id="KW-0830">Ubiquinone</keyword>
<dbReference type="AlphaFoldDB" id="A0A3M7PAB5"/>
<evidence type="ECO:0000256" key="4">
    <source>
        <dbReference type="ARBA" id="ARBA00011533"/>
    </source>
</evidence>